<dbReference type="EMBL" id="KN716166">
    <property type="protein sequence ID" value="KJH52364.1"/>
    <property type="molecule type" value="Genomic_DNA"/>
</dbReference>
<accession>A0A0D8Y8Q4</accession>
<name>A0A0D8Y8Q4_DICVI</name>
<gene>
    <name evidence="1" type="ORF">DICVIV_01456</name>
</gene>
<sequence length="92" mass="10747">MKSHISELRSNFRSSLKTSQHLPNDFVITKTNTSATLLPYSYVPTCTNRRSPFRVHSFWYDFLPCFFPGQLTFLTIWTVQCDNYSCLILCNV</sequence>
<keyword evidence="2" id="KW-1185">Reference proteome</keyword>
<organism evidence="1 2">
    <name type="scientific">Dictyocaulus viviparus</name>
    <name type="common">Bovine lungworm</name>
    <dbReference type="NCBI Taxonomy" id="29172"/>
    <lineage>
        <taxon>Eukaryota</taxon>
        <taxon>Metazoa</taxon>
        <taxon>Ecdysozoa</taxon>
        <taxon>Nematoda</taxon>
        <taxon>Chromadorea</taxon>
        <taxon>Rhabditida</taxon>
        <taxon>Rhabditina</taxon>
        <taxon>Rhabditomorpha</taxon>
        <taxon>Strongyloidea</taxon>
        <taxon>Metastrongylidae</taxon>
        <taxon>Dictyocaulus</taxon>
    </lineage>
</organism>
<evidence type="ECO:0000313" key="2">
    <source>
        <dbReference type="Proteomes" id="UP000053766"/>
    </source>
</evidence>
<protein>
    <submittedName>
        <fullName evidence="1">Uncharacterized protein</fullName>
    </submittedName>
</protein>
<reference evidence="1 2" key="1">
    <citation type="submission" date="2013-11" db="EMBL/GenBank/DDBJ databases">
        <title>Draft genome of the bovine lungworm Dictyocaulus viviparus.</title>
        <authorList>
            <person name="Mitreva M."/>
        </authorList>
    </citation>
    <scope>NUCLEOTIDE SEQUENCE [LARGE SCALE GENOMIC DNA]</scope>
    <source>
        <strain evidence="1 2">HannoverDv2000</strain>
    </source>
</reference>
<reference evidence="2" key="2">
    <citation type="journal article" date="2016" name="Sci. Rep.">
        <title>Dictyocaulus viviparus genome, variome and transcriptome elucidate lungworm biology and support future intervention.</title>
        <authorList>
            <person name="McNulty S.N."/>
            <person name="Strube C."/>
            <person name="Rosa B.A."/>
            <person name="Martin J.C."/>
            <person name="Tyagi R."/>
            <person name="Choi Y.J."/>
            <person name="Wang Q."/>
            <person name="Hallsworth Pepin K."/>
            <person name="Zhang X."/>
            <person name="Ozersky P."/>
            <person name="Wilson R.K."/>
            <person name="Sternberg P.W."/>
            <person name="Gasser R.B."/>
            <person name="Mitreva M."/>
        </authorList>
    </citation>
    <scope>NUCLEOTIDE SEQUENCE [LARGE SCALE GENOMIC DNA]</scope>
    <source>
        <strain evidence="2">HannoverDv2000</strain>
    </source>
</reference>
<dbReference type="Proteomes" id="UP000053766">
    <property type="component" value="Unassembled WGS sequence"/>
</dbReference>
<dbReference type="AlphaFoldDB" id="A0A0D8Y8Q4"/>
<proteinExistence type="predicted"/>
<evidence type="ECO:0000313" key="1">
    <source>
        <dbReference type="EMBL" id="KJH52364.1"/>
    </source>
</evidence>